<dbReference type="RefSeq" id="WP_135205531.1">
    <property type="nucleotide sequence ID" value="NZ_SPVF01000026.1"/>
</dbReference>
<evidence type="ECO:0000313" key="2">
    <source>
        <dbReference type="Proteomes" id="UP000298438"/>
    </source>
</evidence>
<dbReference type="InterPro" id="IPR036388">
    <property type="entry name" value="WH-like_DNA-bd_sf"/>
</dbReference>
<evidence type="ECO:0008006" key="3">
    <source>
        <dbReference type="Google" id="ProtNLM"/>
    </source>
</evidence>
<name>A0A4Y9SWQ8_9BURK</name>
<evidence type="ECO:0000313" key="1">
    <source>
        <dbReference type="EMBL" id="TFW29083.1"/>
    </source>
</evidence>
<reference evidence="1 2" key="1">
    <citation type="submission" date="2019-03" db="EMBL/GenBank/DDBJ databases">
        <title>Draft Genome Sequence of Massilia arenosa sp. nov., a Novel Massilia Species Isolated from a Sandy-loam Maize Soil.</title>
        <authorList>
            <person name="Raths R."/>
            <person name="Peta V."/>
            <person name="Bucking H."/>
        </authorList>
    </citation>
    <scope>NUCLEOTIDE SEQUENCE [LARGE SCALE GENOMIC DNA]</scope>
    <source>
        <strain evidence="1 2">MC02</strain>
    </source>
</reference>
<dbReference type="AlphaFoldDB" id="A0A4Y9SWQ8"/>
<dbReference type="EMBL" id="SPVF01000026">
    <property type="protein sequence ID" value="TFW29083.1"/>
    <property type="molecule type" value="Genomic_DNA"/>
</dbReference>
<gene>
    <name evidence="1" type="ORF">E4L96_01790</name>
</gene>
<dbReference type="Proteomes" id="UP000298438">
    <property type="component" value="Unassembled WGS sequence"/>
</dbReference>
<organism evidence="1 2">
    <name type="scientific">Zemynaea arenosa</name>
    <dbReference type="NCBI Taxonomy" id="2561931"/>
    <lineage>
        <taxon>Bacteria</taxon>
        <taxon>Pseudomonadati</taxon>
        <taxon>Pseudomonadota</taxon>
        <taxon>Betaproteobacteria</taxon>
        <taxon>Burkholderiales</taxon>
        <taxon>Oxalobacteraceae</taxon>
        <taxon>Telluria group</taxon>
        <taxon>Zemynaea</taxon>
    </lineage>
</organism>
<comment type="caution">
    <text evidence="1">The sequence shown here is derived from an EMBL/GenBank/DDBJ whole genome shotgun (WGS) entry which is preliminary data.</text>
</comment>
<dbReference type="OrthoDB" id="9798172at2"/>
<keyword evidence="2" id="KW-1185">Reference proteome</keyword>
<proteinExistence type="predicted"/>
<sequence length="124" mass="13960">MSNPIPDDIRRFVLTSIASVPHLEALLLLRGDPRAWSTDAVARRLYIADKNAERLLDDLCRAGMLTAADGTWRYQPASDAMRGMIDDVARLYAQNLVAMTNLIHSSVERKAQHFADAFTFRRNS</sequence>
<accession>A0A4Y9SWQ8</accession>
<protein>
    <recommendedName>
        <fullName evidence="3">MarR family transcriptional regulator</fullName>
    </recommendedName>
</protein>
<dbReference type="Gene3D" id="1.10.10.10">
    <property type="entry name" value="Winged helix-like DNA-binding domain superfamily/Winged helix DNA-binding domain"/>
    <property type="match status" value="1"/>
</dbReference>